<protein>
    <recommendedName>
        <fullName evidence="3">WD40 repeat domain-containing protein</fullName>
    </recommendedName>
</protein>
<dbReference type="STRING" id="1401.BK123_04110"/>
<dbReference type="InterPro" id="IPR011044">
    <property type="entry name" value="Quino_amine_DH_bsu"/>
</dbReference>
<dbReference type="OrthoDB" id="267093at2"/>
<dbReference type="InterPro" id="IPR015943">
    <property type="entry name" value="WD40/YVTN_repeat-like_dom_sf"/>
</dbReference>
<name>A0A1R1B9E8_PAELA</name>
<evidence type="ECO:0000313" key="1">
    <source>
        <dbReference type="EMBL" id="OME96769.1"/>
    </source>
</evidence>
<dbReference type="Gene3D" id="2.130.10.10">
    <property type="entry name" value="YVTN repeat-like/Quinoprotein amine dehydrogenase"/>
    <property type="match status" value="1"/>
</dbReference>
<evidence type="ECO:0000313" key="2">
    <source>
        <dbReference type="Proteomes" id="UP000187074"/>
    </source>
</evidence>
<proteinExistence type="predicted"/>
<reference evidence="1 2" key="1">
    <citation type="submission" date="2016-11" db="EMBL/GenBank/DDBJ databases">
        <title>Paenibacillus species isolates.</title>
        <authorList>
            <person name="Beno S.M."/>
        </authorList>
    </citation>
    <scope>NUCLEOTIDE SEQUENCE [LARGE SCALE GENOMIC DNA]</scope>
    <source>
        <strain evidence="1 2">FSL F4-0100</strain>
    </source>
</reference>
<accession>A0A1R1B9E8</accession>
<evidence type="ECO:0008006" key="3">
    <source>
        <dbReference type="Google" id="ProtNLM"/>
    </source>
</evidence>
<dbReference type="SUPFAM" id="SSF50969">
    <property type="entry name" value="YVTN repeat-like/Quinoprotein amine dehydrogenase"/>
    <property type="match status" value="1"/>
</dbReference>
<dbReference type="EMBL" id="MRTF01000001">
    <property type="protein sequence ID" value="OME96769.1"/>
    <property type="molecule type" value="Genomic_DNA"/>
</dbReference>
<gene>
    <name evidence="1" type="ORF">BK123_04110</name>
</gene>
<organism evidence="1 2">
    <name type="scientific">Paenibacillus lautus</name>
    <name type="common">Bacillus lautus</name>
    <dbReference type="NCBI Taxonomy" id="1401"/>
    <lineage>
        <taxon>Bacteria</taxon>
        <taxon>Bacillati</taxon>
        <taxon>Bacillota</taxon>
        <taxon>Bacilli</taxon>
        <taxon>Bacillales</taxon>
        <taxon>Paenibacillaceae</taxon>
        <taxon>Paenibacillus</taxon>
    </lineage>
</organism>
<dbReference type="Proteomes" id="UP000187074">
    <property type="component" value="Unassembled WGS sequence"/>
</dbReference>
<sequence>MSWLDRKTAEAWRAEGKRYAADVNEYVRIGMETNWQEEPPAIEEDRRQAMAQEVVKMIASANEAGETALLREELPPASWPLTGEFKEETQAVKPVYSWEDGHVLLQTGASWERRFAYVVGNDGITELTGIGCAGSSADGQYLAVADENGVRTIFLPDTSLNGQLVAKFTWQDICSRLKADLKDLESLADEERPYDILDEIIPFNDGRQVLLVGEYGIYLLGDSSVQLMHPDAAELREDELEDTRIAMAHGAVSRDGRWLAYGSQSSEHLLMDLDGKQLYRIEPHSSYPHYSLFTQDGRSVWFNACHFYNGDTISVPLYAVETGAFAEGLPINEEMRVYAGVALKEGGILGDAYGYLRYINYEGKEIWRYFVGSTISGLIATPDENFLLVGTYGGMLHRINLASGVRDEYSIGTAPICETNRWIFWKNSEPLSW</sequence>
<dbReference type="AlphaFoldDB" id="A0A1R1B9E8"/>
<dbReference type="RefSeq" id="WP_076321111.1">
    <property type="nucleotide sequence ID" value="NZ_MRTF01000001.1"/>
</dbReference>
<comment type="caution">
    <text evidence="1">The sequence shown here is derived from an EMBL/GenBank/DDBJ whole genome shotgun (WGS) entry which is preliminary data.</text>
</comment>